<dbReference type="RefSeq" id="WP_245743921.1">
    <property type="nucleotide sequence ID" value="NZ_FNCC01000005.1"/>
</dbReference>
<dbReference type="EMBL" id="FNCC01000005">
    <property type="protein sequence ID" value="SDG06729.1"/>
    <property type="molecule type" value="Genomic_DNA"/>
</dbReference>
<evidence type="ECO:0000259" key="1">
    <source>
        <dbReference type="PROSITE" id="PS50943"/>
    </source>
</evidence>
<dbReference type="SMART" id="SM00530">
    <property type="entry name" value="HTH_XRE"/>
    <property type="match status" value="1"/>
</dbReference>
<dbReference type="GO" id="GO:0003677">
    <property type="term" value="F:DNA binding"/>
    <property type="evidence" value="ECO:0007669"/>
    <property type="project" value="InterPro"/>
</dbReference>
<sequence length="356" mass="40255">MASASQDPALQLARRLRSLRKQGMRGKRITQEQLAEAFGVSVPLISSWERSADPTLPPPHRLEAYATFFATGRSVERRPFRLLTQLGDEEQTAKDSLLSELNDLRNRALDEAGADNRHSSRDDLWRFPLNEDVTIVCSELPERVLQDRPSTDPEDPDFVALYRYSDLDSLLELHGHIRATNPDNDVYVRPGSLSLEAVAYTSHLVLLGGVDWNQVTAEMLHRIDLPIRQQERPDDSDVGGFQVVEDGALKTFRPLLRTSEGRQVLEEDIAHFYRSRNPFNLERTVTICNGIFSRGVLGAVLALTDRRFRGRNTTHALDRFAGKQSFSILSRVPVVQGSVVTPDWTNPHNILHEWAM</sequence>
<organism evidence="2 3">
    <name type="scientific">Lentzea fradiae</name>
    <dbReference type="NCBI Taxonomy" id="200378"/>
    <lineage>
        <taxon>Bacteria</taxon>
        <taxon>Bacillati</taxon>
        <taxon>Actinomycetota</taxon>
        <taxon>Actinomycetes</taxon>
        <taxon>Pseudonocardiales</taxon>
        <taxon>Pseudonocardiaceae</taxon>
        <taxon>Lentzea</taxon>
    </lineage>
</organism>
<dbReference type="SUPFAM" id="SSF47413">
    <property type="entry name" value="lambda repressor-like DNA-binding domains"/>
    <property type="match status" value="1"/>
</dbReference>
<proteinExistence type="predicted"/>
<evidence type="ECO:0000313" key="3">
    <source>
        <dbReference type="Proteomes" id="UP000199623"/>
    </source>
</evidence>
<dbReference type="STRING" id="200378.SAMN05216553_105170"/>
<reference evidence="3" key="1">
    <citation type="submission" date="2016-10" db="EMBL/GenBank/DDBJ databases">
        <authorList>
            <person name="Varghese N."/>
            <person name="Submissions S."/>
        </authorList>
    </citation>
    <scope>NUCLEOTIDE SEQUENCE [LARGE SCALE GENOMIC DNA]</scope>
    <source>
        <strain evidence="3">CGMCC 4.3506</strain>
    </source>
</reference>
<dbReference type="InterPro" id="IPR001387">
    <property type="entry name" value="Cro/C1-type_HTH"/>
</dbReference>
<dbReference type="AlphaFoldDB" id="A0A1G7R994"/>
<feature type="domain" description="HTH cro/C1-type" evidence="1">
    <location>
        <begin position="16"/>
        <end position="50"/>
    </location>
</feature>
<protein>
    <submittedName>
        <fullName evidence="2">Transcriptional regulator, contains XRE-family HTH domain</fullName>
    </submittedName>
</protein>
<evidence type="ECO:0000313" key="2">
    <source>
        <dbReference type="EMBL" id="SDG06729.1"/>
    </source>
</evidence>
<dbReference type="Gene3D" id="1.10.260.40">
    <property type="entry name" value="lambda repressor-like DNA-binding domains"/>
    <property type="match status" value="1"/>
</dbReference>
<gene>
    <name evidence="2" type="ORF">SAMN05216553_105170</name>
</gene>
<dbReference type="PROSITE" id="PS50943">
    <property type="entry name" value="HTH_CROC1"/>
    <property type="match status" value="1"/>
</dbReference>
<name>A0A1G7R994_9PSEU</name>
<dbReference type="InterPro" id="IPR010982">
    <property type="entry name" value="Lambda_DNA-bd_dom_sf"/>
</dbReference>
<keyword evidence="3" id="KW-1185">Reference proteome</keyword>
<accession>A0A1G7R994</accession>
<dbReference type="CDD" id="cd00093">
    <property type="entry name" value="HTH_XRE"/>
    <property type="match status" value="1"/>
</dbReference>
<dbReference type="Proteomes" id="UP000199623">
    <property type="component" value="Unassembled WGS sequence"/>
</dbReference>
<dbReference type="Pfam" id="PF13560">
    <property type="entry name" value="HTH_31"/>
    <property type="match status" value="1"/>
</dbReference>